<dbReference type="AlphaFoldDB" id="A0AA91DRS5"/>
<dbReference type="PIRSF" id="PIRSF012337">
    <property type="entry name" value="gp45"/>
    <property type="match status" value="1"/>
</dbReference>
<dbReference type="NCBIfam" id="TIGR01644">
    <property type="entry name" value="phage_P2_V"/>
    <property type="match status" value="1"/>
</dbReference>
<organism evidence="2 3">
    <name type="scientific">Variovorax paradoxus</name>
    <dbReference type="NCBI Taxonomy" id="34073"/>
    <lineage>
        <taxon>Bacteria</taxon>
        <taxon>Pseudomonadati</taxon>
        <taxon>Pseudomonadota</taxon>
        <taxon>Betaproteobacteria</taxon>
        <taxon>Burkholderiales</taxon>
        <taxon>Comamonadaceae</taxon>
        <taxon>Variovorax</taxon>
    </lineage>
</organism>
<dbReference type="RefSeq" id="WP_081266658.1">
    <property type="nucleotide sequence ID" value="NZ_LVHG01000027.1"/>
</dbReference>
<accession>A0AA91DRS5</accession>
<dbReference type="InterPro" id="IPR013046">
    <property type="entry name" value="GpV/Gp45"/>
</dbReference>
<dbReference type="Pfam" id="PF06890">
    <property type="entry name" value="Phage_Mu_Gp45"/>
    <property type="match status" value="1"/>
</dbReference>
<comment type="caution">
    <text evidence="2">The sequence shown here is derived from an EMBL/GenBank/DDBJ whole genome shotgun (WGS) entry which is preliminary data.</text>
</comment>
<dbReference type="InterPro" id="IPR014462">
    <property type="entry name" value="Phage_Mu_Gp45"/>
</dbReference>
<evidence type="ECO:0000313" key="2">
    <source>
        <dbReference type="EMBL" id="OAK66068.1"/>
    </source>
</evidence>
<name>A0AA91DRS5_VARPD</name>
<protein>
    <recommendedName>
        <fullName evidence="1">Bacteriophage Mu Gp45 N-terminal domain-containing protein</fullName>
    </recommendedName>
</protein>
<proteinExistence type="predicted"/>
<dbReference type="EMBL" id="LVHG01000027">
    <property type="protein sequence ID" value="OAK66068.1"/>
    <property type="molecule type" value="Genomic_DNA"/>
</dbReference>
<feature type="domain" description="Bacteriophage Mu Gp45 N-terminal" evidence="1">
    <location>
        <begin position="23"/>
        <end position="88"/>
    </location>
</feature>
<evidence type="ECO:0000313" key="3">
    <source>
        <dbReference type="Proteomes" id="UP000077852"/>
    </source>
</evidence>
<gene>
    <name evidence="2" type="ORF">A3K87_09895</name>
</gene>
<sequence length="225" mass="23915">MSTSQTTALEKIWRRLQMALGVGRITTGNDSGLVQMHQVRLTGNDVRDNTARIVEYGFTSMPKPGCQALLIFVAGDRSNGVIVGTNDETARLKNLEPGEVAIYDDQGQTIWIKRGGIEIDGAGKPILIHNTPTITMKADTSITLDTPLVHHTGDSSVDQLLTTQNFTMLGGGVATWGSALGGTMNFTNMTVTYSGGSIKHNGKFIDSTEVHSGVVHGSDNSGPTA</sequence>
<dbReference type="Proteomes" id="UP000077852">
    <property type="component" value="Unassembled WGS sequence"/>
</dbReference>
<reference evidence="2 3" key="1">
    <citation type="submission" date="2016-03" db="EMBL/GenBank/DDBJ databases">
        <title>Genome sequence of Variovorax paradoxus KB5.</title>
        <authorList>
            <person name="Jeong H."/>
            <person name="Hong C.E."/>
            <person name="Jo S.H."/>
            <person name="Park J.M."/>
        </authorList>
    </citation>
    <scope>NUCLEOTIDE SEQUENCE [LARGE SCALE GENOMIC DNA]</scope>
    <source>
        <strain evidence="2 3">KB5</strain>
    </source>
</reference>
<dbReference type="InterPro" id="IPR053861">
    <property type="entry name" value="Phage_Mu_Gp45_N"/>
</dbReference>
<evidence type="ECO:0000259" key="1">
    <source>
        <dbReference type="Pfam" id="PF06890"/>
    </source>
</evidence>